<dbReference type="EMBL" id="SRLO01000621">
    <property type="protein sequence ID" value="TNN50338.1"/>
    <property type="molecule type" value="Genomic_DNA"/>
</dbReference>
<dbReference type="Proteomes" id="UP000314294">
    <property type="component" value="Unassembled WGS sequence"/>
</dbReference>
<evidence type="ECO:0000313" key="2">
    <source>
        <dbReference type="Proteomes" id="UP000314294"/>
    </source>
</evidence>
<gene>
    <name evidence="1" type="ORF">EYF80_039466</name>
</gene>
<name>A0A4Z2GA06_9TELE</name>
<accession>A0A4Z2GA06</accession>
<reference evidence="1 2" key="1">
    <citation type="submission" date="2019-03" db="EMBL/GenBank/DDBJ databases">
        <title>First draft genome of Liparis tanakae, snailfish: a comprehensive survey of snailfish specific genes.</title>
        <authorList>
            <person name="Kim W."/>
            <person name="Song I."/>
            <person name="Jeong J.-H."/>
            <person name="Kim D."/>
            <person name="Kim S."/>
            <person name="Ryu S."/>
            <person name="Song J.Y."/>
            <person name="Lee S.K."/>
        </authorList>
    </citation>
    <scope>NUCLEOTIDE SEQUENCE [LARGE SCALE GENOMIC DNA]</scope>
    <source>
        <tissue evidence="1">Muscle</tissue>
    </source>
</reference>
<comment type="caution">
    <text evidence="1">The sequence shown here is derived from an EMBL/GenBank/DDBJ whole genome shotgun (WGS) entry which is preliminary data.</text>
</comment>
<keyword evidence="2" id="KW-1185">Reference proteome</keyword>
<protein>
    <submittedName>
        <fullName evidence="1">Uncharacterized protein</fullName>
    </submittedName>
</protein>
<sequence length="68" mass="7504">MYCSSLGNRRLLIEPNTLASKVKSHGDLAPERSPKAHVCRHRTAARGPRFAAGGFDSLLKVHHERAAR</sequence>
<evidence type="ECO:0000313" key="1">
    <source>
        <dbReference type="EMBL" id="TNN50338.1"/>
    </source>
</evidence>
<dbReference type="AlphaFoldDB" id="A0A4Z2GA06"/>
<proteinExistence type="predicted"/>
<organism evidence="1 2">
    <name type="scientific">Liparis tanakae</name>
    <name type="common">Tanaka's snailfish</name>
    <dbReference type="NCBI Taxonomy" id="230148"/>
    <lineage>
        <taxon>Eukaryota</taxon>
        <taxon>Metazoa</taxon>
        <taxon>Chordata</taxon>
        <taxon>Craniata</taxon>
        <taxon>Vertebrata</taxon>
        <taxon>Euteleostomi</taxon>
        <taxon>Actinopterygii</taxon>
        <taxon>Neopterygii</taxon>
        <taxon>Teleostei</taxon>
        <taxon>Neoteleostei</taxon>
        <taxon>Acanthomorphata</taxon>
        <taxon>Eupercaria</taxon>
        <taxon>Perciformes</taxon>
        <taxon>Cottioidei</taxon>
        <taxon>Cottales</taxon>
        <taxon>Liparidae</taxon>
        <taxon>Liparis</taxon>
    </lineage>
</organism>